<protein>
    <recommendedName>
        <fullName evidence="3">Aminoglycoside-2''-adenylyltransferase</fullName>
    </recommendedName>
</protein>
<dbReference type="RefSeq" id="WP_142057030.1">
    <property type="nucleotide sequence ID" value="NZ_VFPA01000003.1"/>
</dbReference>
<sequence length="200" mass="22309">MAAADLGPWEPATVREVATYFARFPGPWWIAGGFAIELATGRTIRPHDDIDVGLLRSDHLGAHGALPGWELWAADPPGQLRPWRQGEPLPAHVHDVWCRPGAASPWRVQLMIDESDGPDWVSRRDPRLRRPVRELVRRSADGIPFLAPEVQLHHKARACRPKDVVDLHAALPVLGPAERAWLREAIAGTTPDHPWLVLLQ</sequence>
<evidence type="ECO:0008006" key="3">
    <source>
        <dbReference type="Google" id="ProtNLM"/>
    </source>
</evidence>
<dbReference type="Proteomes" id="UP000315677">
    <property type="component" value="Unassembled WGS sequence"/>
</dbReference>
<dbReference type="OrthoDB" id="4539099at2"/>
<reference evidence="1 2" key="1">
    <citation type="submission" date="2019-06" db="EMBL/GenBank/DDBJ databases">
        <title>Sequencing the genomes of 1000 actinobacteria strains.</title>
        <authorList>
            <person name="Klenk H.-P."/>
        </authorList>
    </citation>
    <scope>NUCLEOTIDE SEQUENCE [LARGE SCALE GENOMIC DNA]</scope>
    <source>
        <strain evidence="1 2">DSM 45301</strain>
    </source>
</reference>
<evidence type="ECO:0000313" key="1">
    <source>
        <dbReference type="EMBL" id="TQM09084.1"/>
    </source>
</evidence>
<dbReference type="EMBL" id="VFPA01000003">
    <property type="protein sequence ID" value="TQM09084.1"/>
    <property type="molecule type" value="Genomic_DNA"/>
</dbReference>
<organism evidence="1 2">
    <name type="scientific">Pseudonocardia kunmingensis</name>
    <dbReference type="NCBI Taxonomy" id="630975"/>
    <lineage>
        <taxon>Bacteria</taxon>
        <taxon>Bacillati</taxon>
        <taxon>Actinomycetota</taxon>
        <taxon>Actinomycetes</taxon>
        <taxon>Pseudonocardiales</taxon>
        <taxon>Pseudonocardiaceae</taxon>
        <taxon>Pseudonocardia</taxon>
    </lineage>
</organism>
<proteinExistence type="predicted"/>
<name>A0A543DIB3_9PSEU</name>
<dbReference type="AlphaFoldDB" id="A0A543DIB3"/>
<dbReference type="InterPro" id="IPR019646">
    <property type="entry name" value="Aminoglyc_AdlTrfase"/>
</dbReference>
<comment type="caution">
    <text evidence="1">The sequence shown here is derived from an EMBL/GenBank/DDBJ whole genome shotgun (WGS) entry which is preliminary data.</text>
</comment>
<dbReference type="Pfam" id="PF10706">
    <property type="entry name" value="Aminoglyc_resit"/>
    <property type="match status" value="1"/>
</dbReference>
<gene>
    <name evidence="1" type="ORF">FB558_4827</name>
</gene>
<keyword evidence="2" id="KW-1185">Reference proteome</keyword>
<accession>A0A543DIB3</accession>
<evidence type="ECO:0000313" key="2">
    <source>
        <dbReference type="Proteomes" id="UP000315677"/>
    </source>
</evidence>
<dbReference type="Gene3D" id="3.30.460.40">
    <property type="match status" value="1"/>
</dbReference>